<evidence type="ECO:0000313" key="2">
    <source>
        <dbReference type="Proteomes" id="UP001254075"/>
    </source>
</evidence>
<proteinExistence type="predicted"/>
<gene>
    <name evidence="1" type="ORF">RI532_02590</name>
</gene>
<comment type="caution">
    <text evidence="1">The sequence shown here is derived from an EMBL/GenBank/DDBJ whole genome shotgun (WGS) entry which is preliminary data.</text>
</comment>
<dbReference type="AlphaFoldDB" id="A0AAW8W3K6"/>
<name>A0AAW8W3K6_9LACO</name>
<accession>A0AAW8W3K6</accession>
<sequence>MTEAKRNTFYLKFIEPQFLDSFLEKGTIHLSRLGYFIDLENETGDDIIGDRLEGAWMMNMDPEVTKLTIIRANGEKIVLQGAKDGIVGKIRTEVTNEMVRDWGILSMCHLDLSEDGYFSSVNEKKHIGKMRLRKEVVNELYQLSDNGNRIPVLFDVNKFIELLMRELQGKHAACLNDVTYYSENDDENISLK</sequence>
<dbReference type="EMBL" id="JAVLAM010000001">
    <property type="protein sequence ID" value="MDT7013313.1"/>
    <property type="molecule type" value="Genomic_DNA"/>
</dbReference>
<organism evidence="1 2">
    <name type="scientific">Levilactobacillus namurensis</name>
    <dbReference type="NCBI Taxonomy" id="380393"/>
    <lineage>
        <taxon>Bacteria</taxon>
        <taxon>Bacillati</taxon>
        <taxon>Bacillota</taxon>
        <taxon>Bacilli</taxon>
        <taxon>Lactobacillales</taxon>
        <taxon>Lactobacillaceae</taxon>
        <taxon>Levilactobacillus</taxon>
    </lineage>
</organism>
<evidence type="ECO:0000313" key="1">
    <source>
        <dbReference type="EMBL" id="MDT7013313.1"/>
    </source>
</evidence>
<dbReference type="Proteomes" id="UP001254075">
    <property type="component" value="Unassembled WGS sequence"/>
</dbReference>
<protein>
    <submittedName>
        <fullName evidence="1">Uncharacterized protein</fullName>
    </submittedName>
</protein>
<reference evidence="1" key="1">
    <citation type="submission" date="2023-08" db="EMBL/GenBank/DDBJ databases">
        <authorList>
            <person name="Page C.A."/>
            <person name="Perez-Diaz I.M."/>
        </authorList>
    </citation>
    <scope>NUCLEOTIDE SEQUENCE</scope>
    <source>
        <strain evidence="1">3.8.38</strain>
    </source>
</reference>
<dbReference type="RefSeq" id="WP_313844492.1">
    <property type="nucleotide sequence ID" value="NZ_JAVLAM010000001.1"/>
</dbReference>